<gene>
    <name evidence="1" type="ORF">BAE39_04085</name>
</gene>
<reference evidence="2" key="1">
    <citation type="submission" date="2016-06" db="EMBL/GenBank/DDBJ databases">
        <title>NZP2037 Pacbio-Illumina hybrid assembly.</title>
        <authorList>
            <person name="Ramsay J.P."/>
        </authorList>
    </citation>
    <scope>NUCLEOTIDE SEQUENCE [LARGE SCALE GENOMIC DNA]</scope>
    <source>
        <strain evidence="2">R7ANS::ICEMlSym2042</strain>
    </source>
</reference>
<accession>A0A1A5I2B9</accession>
<sequence>MRILDLPGFEAIERKLLLYTSVRSELSPALALEVDDLSAKTFGIVRNDTLFSWPSHYDDLHQASPERWRIDDEFYEHEEKYETGEATDDEAVAILAGLGLDFNDNRGLPLRCTKLFCRQAEAAAKRIIGALPDQATVNLEAWGNALAQAAQLHINKKRSG</sequence>
<comment type="caution">
    <text evidence="1">The sequence shown here is derived from an EMBL/GenBank/DDBJ whole genome shotgun (WGS) entry which is preliminary data.</text>
</comment>
<evidence type="ECO:0000313" key="2">
    <source>
        <dbReference type="Proteomes" id="UP000093748"/>
    </source>
</evidence>
<protein>
    <submittedName>
        <fullName evidence="1">Uncharacterized protein</fullName>
    </submittedName>
</protein>
<evidence type="ECO:0000313" key="1">
    <source>
        <dbReference type="EMBL" id="OBP82728.1"/>
    </source>
</evidence>
<proteinExistence type="predicted"/>
<name>A0A1A5I2B9_RHILI</name>
<organism evidence="1 2">
    <name type="scientific">Rhizobium loti</name>
    <name type="common">Mesorhizobium loti</name>
    <dbReference type="NCBI Taxonomy" id="381"/>
    <lineage>
        <taxon>Bacteria</taxon>
        <taxon>Pseudomonadati</taxon>
        <taxon>Pseudomonadota</taxon>
        <taxon>Alphaproteobacteria</taxon>
        <taxon>Hyphomicrobiales</taxon>
        <taxon>Phyllobacteriaceae</taxon>
        <taxon>Mesorhizobium</taxon>
    </lineage>
</organism>
<dbReference type="AlphaFoldDB" id="A0A1A5I2B9"/>
<dbReference type="Proteomes" id="UP000093748">
    <property type="component" value="Unassembled WGS sequence"/>
</dbReference>
<dbReference type="EMBL" id="LZTJ01000001">
    <property type="protein sequence ID" value="OBP82728.1"/>
    <property type="molecule type" value="Genomic_DNA"/>
</dbReference>